<dbReference type="EMBL" id="UYJE01000614">
    <property type="protein sequence ID" value="VDH94628.1"/>
    <property type="molecule type" value="Genomic_DNA"/>
</dbReference>
<accession>A0A8B6BRS3</accession>
<evidence type="ECO:0000313" key="2">
    <source>
        <dbReference type="Proteomes" id="UP000596742"/>
    </source>
</evidence>
<evidence type="ECO:0008006" key="3">
    <source>
        <dbReference type="Google" id="ProtNLM"/>
    </source>
</evidence>
<comment type="caution">
    <text evidence="1">The sequence shown here is derived from an EMBL/GenBank/DDBJ whole genome shotgun (WGS) entry which is preliminary data.</text>
</comment>
<gene>
    <name evidence="1" type="ORF">MGAL_10B036424</name>
</gene>
<name>A0A8B6BRS3_MYTGA</name>
<dbReference type="OrthoDB" id="8962223at2759"/>
<organism evidence="1 2">
    <name type="scientific">Mytilus galloprovincialis</name>
    <name type="common">Mediterranean mussel</name>
    <dbReference type="NCBI Taxonomy" id="29158"/>
    <lineage>
        <taxon>Eukaryota</taxon>
        <taxon>Metazoa</taxon>
        <taxon>Spiralia</taxon>
        <taxon>Lophotrochozoa</taxon>
        <taxon>Mollusca</taxon>
        <taxon>Bivalvia</taxon>
        <taxon>Autobranchia</taxon>
        <taxon>Pteriomorphia</taxon>
        <taxon>Mytilida</taxon>
        <taxon>Mytiloidea</taxon>
        <taxon>Mytilidae</taxon>
        <taxon>Mytilinae</taxon>
        <taxon>Mytilus</taxon>
    </lineage>
</organism>
<protein>
    <recommendedName>
        <fullName evidence="3">Peptidase A2 domain-containing protein</fullName>
    </recommendedName>
</protein>
<reference evidence="1" key="1">
    <citation type="submission" date="2018-11" db="EMBL/GenBank/DDBJ databases">
        <authorList>
            <person name="Alioto T."/>
            <person name="Alioto T."/>
        </authorList>
    </citation>
    <scope>NUCLEOTIDE SEQUENCE</scope>
</reference>
<keyword evidence="2" id="KW-1185">Reference proteome</keyword>
<dbReference type="Proteomes" id="UP000596742">
    <property type="component" value="Unassembled WGS sequence"/>
</dbReference>
<dbReference type="AlphaFoldDB" id="A0A8B6BRS3"/>
<evidence type="ECO:0000313" key="1">
    <source>
        <dbReference type="EMBL" id="VDH94628.1"/>
    </source>
</evidence>
<proteinExistence type="predicted"/>
<sequence>MADCFRLQKKNERENKPKSPVLPIKILRDTGAYQSLLLEGVLPLSKEIFVGASVLLQGVELGCIDGPLHRIDLKSDLITSWCGCSS</sequence>